<comment type="caution">
    <text evidence="5">The sequence shown here is derived from an EMBL/GenBank/DDBJ whole genome shotgun (WGS) entry which is preliminary data.</text>
</comment>
<dbReference type="GO" id="GO:0006729">
    <property type="term" value="P:tetrahydrobiopterin biosynthetic process"/>
    <property type="evidence" value="ECO:0007669"/>
    <property type="project" value="InterPro"/>
</dbReference>
<evidence type="ECO:0000313" key="5">
    <source>
        <dbReference type="EMBL" id="TCO78923.1"/>
    </source>
</evidence>
<proteinExistence type="inferred from homology"/>
<evidence type="ECO:0000256" key="2">
    <source>
        <dbReference type="ARBA" id="ARBA00006472"/>
    </source>
</evidence>
<dbReference type="Proteomes" id="UP000295765">
    <property type="component" value="Unassembled WGS sequence"/>
</dbReference>
<gene>
    <name evidence="5" type="ORF">EV699_12136</name>
</gene>
<organism evidence="5 6">
    <name type="scientific">Plasticicumulans lactativorans</name>
    <dbReference type="NCBI Taxonomy" id="1133106"/>
    <lineage>
        <taxon>Bacteria</taxon>
        <taxon>Pseudomonadati</taxon>
        <taxon>Pseudomonadota</taxon>
        <taxon>Gammaproteobacteria</taxon>
        <taxon>Candidatus Competibacteraceae</taxon>
        <taxon>Plasticicumulans</taxon>
    </lineage>
</organism>
<evidence type="ECO:0000313" key="6">
    <source>
        <dbReference type="Proteomes" id="UP000295765"/>
    </source>
</evidence>
<dbReference type="OrthoDB" id="5294615at2"/>
<dbReference type="InterPro" id="IPR050376">
    <property type="entry name" value="Pterin-4-alpha-carb_dehyd"/>
</dbReference>
<dbReference type="GO" id="GO:0008124">
    <property type="term" value="F:4-alpha-hydroxytetrahydrobiopterin dehydratase activity"/>
    <property type="evidence" value="ECO:0007669"/>
    <property type="project" value="UniProtKB-UniRule"/>
</dbReference>
<evidence type="ECO:0000256" key="1">
    <source>
        <dbReference type="ARBA" id="ARBA00001554"/>
    </source>
</evidence>
<name>A0A4R2KY93_9GAMM</name>
<dbReference type="EMBL" id="SLWY01000021">
    <property type="protein sequence ID" value="TCO78923.1"/>
    <property type="molecule type" value="Genomic_DNA"/>
</dbReference>
<evidence type="ECO:0000256" key="4">
    <source>
        <dbReference type="HAMAP-Rule" id="MF_00434"/>
    </source>
</evidence>
<dbReference type="EC" id="4.2.1.96" evidence="4"/>
<dbReference type="PANTHER" id="PTHR42805">
    <property type="entry name" value="PTERIN-4-ALPHA-CARBINOLAMINE DEHYDRATASE-RELATED"/>
    <property type="match status" value="1"/>
</dbReference>
<comment type="similarity">
    <text evidence="2 4">Belongs to the pterin-4-alpha-carbinolamine dehydratase family.</text>
</comment>
<dbReference type="InterPro" id="IPR001533">
    <property type="entry name" value="Pterin_deHydtase"/>
</dbReference>
<comment type="catalytic activity">
    <reaction evidence="1 4">
        <text>(4aS,6R)-4a-hydroxy-L-erythro-5,6,7,8-tetrahydrobiopterin = (6R)-L-erythro-6,7-dihydrobiopterin + H2O</text>
        <dbReference type="Rhea" id="RHEA:11920"/>
        <dbReference type="ChEBI" id="CHEBI:15377"/>
        <dbReference type="ChEBI" id="CHEBI:15642"/>
        <dbReference type="ChEBI" id="CHEBI:43120"/>
        <dbReference type="EC" id="4.2.1.96"/>
    </reaction>
</comment>
<dbReference type="RefSeq" id="WP_132544918.1">
    <property type="nucleotide sequence ID" value="NZ_SLWY01000021.1"/>
</dbReference>
<dbReference type="Pfam" id="PF01329">
    <property type="entry name" value="Pterin_4a"/>
    <property type="match status" value="1"/>
</dbReference>
<keyword evidence="3 4" id="KW-0456">Lyase</keyword>
<sequence>MTLKDKSCVPCRGGVPPLEAAAARRLLAEVPGWQIEGPAARIRRRFTFKDYRSVVEFVNRIAEMAETEQHHPDIGFGWGYAEVVFFTHKIAGLHENDFIMAAKVNALFEAA</sequence>
<accession>A0A4R2KY93</accession>
<dbReference type="HAMAP" id="MF_00434">
    <property type="entry name" value="Pterin_4_alpha"/>
    <property type="match status" value="1"/>
</dbReference>
<evidence type="ECO:0000256" key="3">
    <source>
        <dbReference type="ARBA" id="ARBA00023239"/>
    </source>
</evidence>
<dbReference type="SUPFAM" id="SSF55248">
    <property type="entry name" value="PCD-like"/>
    <property type="match status" value="1"/>
</dbReference>
<keyword evidence="6" id="KW-1185">Reference proteome</keyword>
<dbReference type="CDD" id="cd00913">
    <property type="entry name" value="PCD_DCoH_subfamily_a"/>
    <property type="match status" value="1"/>
</dbReference>
<dbReference type="Gene3D" id="3.30.1360.20">
    <property type="entry name" value="Transcriptional coactivator/pterin dehydratase"/>
    <property type="match status" value="1"/>
</dbReference>
<dbReference type="PANTHER" id="PTHR42805:SF1">
    <property type="entry name" value="PTERIN-4-ALPHA-CARBINOLAMINE DEHYDRATASE-RELATED"/>
    <property type="match status" value="1"/>
</dbReference>
<dbReference type="InterPro" id="IPR036428">
    <property type="entry name" value="PCD_sf"/>
</dbReference>
<protein>
    <recommendedName>
        <fullName evidence="4">Putative pterin-4-alpha-carbinolamine dehydratase</fullName>
        <shortName evidence="4">PHS</shortName>
        <ecNumber evidence="4">4.2.1.96</ecNumber>
    </recommendedName>
    <alternativeName>
        <fullName evidence="4">4-alpha-hydroxy-tetrahydropterin dehydratase</fullName>
    </alternativeName>
    <alternativeName>
        <fullName evidence="4">Pterin carbinolamine dehydratase</fullName>
        <shortName evidence="4">PCD</shortName>
    </alternativeName>
</protein>
<dbReference type="AlphaFoldDB" id="A0A4R2KY93"/>
<reference evidence="5 6" key="1">
    <citation type="submission" date="2019-03" db="EMBL/GenBank/DDBJ databases">
        <title>Genomic Encyclopedia of Type Strains, Phase IV (KMG-IV): sequencing the most valuable type-strain genomes for metagenomic binning, comparative biology and taxonomic classification.</title>
        <authorList>
            <person name="Goeker M."/>
        </authorList>
    </citation>
    <scope>NUCLEOTIDE SEQUENCE [LARGE SCALE GENOMIC DNA]</scope>
    <source>
        <strain evidence="5 6">DSM 25287</strain>
    </source>
</reference>